<dbReference type="EMBL" id="QVMU01000008">
    <property type="protein sequence ID" value="RJX71465.1"/>
    <property type="molecule type" value="Genomic_DNA"/>
</dbReference>
<evidence type="ECO:0000313" key="7">
    <source>
        <dbReference type="Proteomes" id="UP000273252"/>
    </source>
</evidence>
<evidence type="ECO:0000256" key="1">
    <source>
        <dbReference type="ARBA" id="ARBA00006432"/>
    </source>
</evidence>
<evidence type="ECO:0000259" key="5">
    <source>
        <dbReference type="Pfam" id="PF00501"/>
    </source>
</evidence>
<dbReference type="Gene3D" id="3.30.300.30">
    <property type="match status" value="1"/>
</dbReference>
<dbReference type="NCBIfam" id="NF006134">
    <property type="entry name" value="PRK08279.1"/>
    <property type="match status" value="1"/>
</dbReference>
<dbReference type="PANTHER" id="PTHR43107">
    <property type="entry name" value="LONG-CHAIN FATTY ACID TRANSPORT PROTEIN"/>
    <property type="match status" value="1"/>
</dbReference>
<dbReference type="GO" id="GO:0005324">
    <property type="term" value="F:long-chain fatty acid transmembrane transporter activity"/>
    <property type="evidence" value="ECO:0007669"/>
    <property type="project" value="TreeGrafter"/>
</dbReference>
<dbReference type="InterPro" id="IPR020845">
    <property type="entry name" value="AMP-binding_CS"/>
</dbReference>
<dbReference type="GO" id="GO:0005886">
    <property type="term" value="C:plasma membrane"/>
    <property type="evidence" value="ECO:0007669"/>
    <property type="project" value="TreeGrafter"/>
</dbReference>
<sequence>MTDTISPKVDATYDEVADVILPVPRSETQEKMDRRAKAAMLIKPSDHYTLADRFEHQVSQRADQSFLIYNDRSLSYLEVDHQANKIAHTAYKLGLRAGDVCAIALENRPEFFFAWFGLAKIGATVAFINTQIHGTPLVHALEACNPKMVLVGEECASLFAKTMDQLTDLPLYLLPDSEKPATSEVNAQFDASFAHALEAASIESFDKSVRSAVTAEMPSLLIFTSGTTGLPKAAIYSHMRWMCSGDVMHVTLDAVPDDIFYCFLPLYHGAAATSITSTALAAGSSILLRRKFSVRSFWPDIKNNQVTVVQYIGEICRYLLNHDDANNQEQGYRDHQVRAMLGAGLTAESWRRWLDKFGSMDVYEGWGSTEANTNLINLDNYIGSCGRVPDKKKTNFLLVRYDVEADQYIKDDQGFCIPCQEGEVGEALGMIINHPDMGAGRFEGYTSAEASEQKIVRNVLKSDDAYWRSGDLLRYDQDDYYYFVDRIGDTYRWKSENVSTQEVATALEDFQGAETINIYGVLVPNHEGRAGMAAIVMQDGETFDPKAFFQLTEQRLPRYAAPQFVRVCGAADITTTFKLRKVDLQRQGYDPKACRDPLFIRNEEASTYESYSPDRLAAVGYPPFQHSEQG</sequence>
<proteinExistence type="inferred from homology"/>
<dbReference type="FunFam" id="3.30.300.30:FF:000002">
    <property type="entry name" value="Long-chain fatty acid transport protein 1"/>
    <property type="match status" value="1"/>
</dbReference>
<dbReference type="InterPro" id="IPR045851">
    <property type="entry name" value="AMP-bd_C_sf"/>
</dbReference>
<dbReference type="SUPFAM" id="SSF56801">
    <property type="entry name" value="Acetyl-CoA synthetase-like"/>
    <property type="match status" value="1"/>
</dbReference>
<dbReference type="Pfam" id="PF00501">
    <property type="entry name" value="AMP-binding"/>
    <property type="match status" value="1"/>
</dbReference>
<evidence type="ECO:0000313" key="6">
    <source>
        <dbReference type="EMBL" id="RJX71465.1"/>
    </source>
</evidence>
<comment type="caution">
    <text evidence="6">The sequence shown here is derived from an EMBL/GenBank/DDBJ whole genome shotgun (WGS) entry which is preliminary data.</text>
</comment>
<dbReference type="PANTHER" id="PTHR43107:SF15">
    <property type="entry name" value="FATTY ACID TRANSPORT PROTEIN 3, ISOFORM A"/>
    <property type="match status" value="1"/>
</dbReference>
<name>A0A3A6QJV5_9VIBR</name>
<dbReference type="GO" id="GO:0005524">
    <property type="term" value="F:ATP binding"/>
    <property type="evidence" value="ECO:0007669"/>
    <property type="project" value="UniProtKB-KW"/>
</dbReference>
<dbReference type="PROSITE" id="PS00455">
    <property type="entry name" value="AMP_BINDING"/>
    <property type="match status" value="1"/>
</dbReference>
<evidence type="ECO:0000256" key="3">
    <source>
        <dbReference type="ARBA" id="ARBA00022741"/>
    </source>
</evidence>
<keyword evidence="3" id="KW-0547">Nucleotide-binding</keyword>
<keyword evidence="4" id="KW-0067">ATP-binding</keyword>
<keyword evidence="2" id="KW-0436">Ligase</keyword>
<dbReference type="InterPro" id="IPR000873">
    <property type="entry name" value="AMP-dep_synth/lig_dom"/>
</dbReference>
<dbReference type="InterPro" id="IPR042099">
    <property type="entry name" value="ANL_N_sf"/>
</dbReference>
<dbReference type="GO" id="GO:0004467">
    <property type="term" value="F:long-chain fatty acid-CoA ligase activity"/>
    <property type="evidence" value="ECO:0007669"/>
    <property type="project" value="TreeGrafter"/>
</dbReference>
<evidence type="ECO:0000256" key="2">
    <source>
        <dbReference type="ARBA" id="ARBA00022598"/>
    </source>
</evidence>
<dbReference type="AlphaFoldDB" id="A0A3A6QJV5"/>
<dbReference type="Gene3D" id="3.40.50.12780">
    <property type="entry name" value="N-terminal domain of ligase-like"/>
    <property type="match status" value="1"/>
</dbReference>
<reference evidence="6 7" key="1">
    <citation type="submission" date="2018-08" db="EMBL/GenBank/DDBJ databases">
        <title>Vibrio isolated from the Eastern China Marginal Seas.</title>
        <authorList>
            <person name="Li Y."/>
        </authorList>
    </citation>
    <scope>NUCLEOTIDE SEQUENCE [LARGE SCALE GENOMIC DNA]</scope>
    <source>
        <strain evidence="6 7">BEI233</strain>
    </source>
</reference>
<comment type="similarity">
    <text evidence="1">Belongs to the ATP-dependent AMP-binding enzyme family.</text>
</comment>
<dbReference type="Proteomes" id="UP000273252">
    <property type="component" value="Unassembled WGS sequence"/>
</dbReference>
<feature type="domain" description="AMP-dependent synthetase/ligase" evidence="5">
    <location>
        <begin position="54"/>
        <end position="389"/>
    </location>
</feature>
<evidence type="ECO:0000256" key="4">
    <source>
        <dbReference type="ARBA" id="ARBA00022840"/>
    </source>
</evidence>
<dbReference type="GO" id="GO:0044539">
    <property type="term" value="P:long-chain fatty acid import into cell"/>
    <property type="evidence" value="ECO:0007669"/>
    <property type="project" value="TreeGrafter"/>
</dbReference>
<protein>
    <submittedName>
        <fullName evidence="6">Long-chain-acyl-CoA synthetase</fullName>
    </submittedName>
</protein>
<keyword evidence="7" id="KW-1185">Reference proteome</keyword>
<organism evidence="6 7">
    <name type="scientific">Vibrio sinensis</name>
    <dbReference type="NCBI Taxonomy" id="2302434"/>
    <lineage>
        <taxon>Bacteria</taxon>
        <taxon>Pseudomonadati</taxon>
        <taxon>Pseudomonadota</taxon>
        <taxon>Gammaproteobacteria</taxon>
        <taxon>Vibrionales</taxon>
        <taxon>Vibrionaceae</taxon>
        <taxon>Vibrio</taxon>
    </lineage>
</organism>
<accession>A0A3A6QJV5</accession>
<gene>
    <name evidence="6" type="ORF">DZ860_11040</name>
</gene>
<dbReference type="OrthoDB" id="9803968at2"/>
<dbReference type="RefSeq" id="WP_120031205.1">
    <property type="nucleotide sequence ID" value="NZ_QVMU01000008.1"/>
</dbReference>